<dbReference type="InterPro" id="IPR036388">
    <property type="entry name" value="WH-like_DNA-bd_sf"/>
</dbReference>
<proteinExistence type="predicted"/>
<protein>
    <submittedName>
        <fullName evidence="2">Transcriptional regulator, ArsR family</fullName>
    </submittedName>
</protein>
<dbReference type="NCBIfam" id="NF033788">
    <property type="entry name" value="HTH_metalloreg"/>
    <property type="match status" value="1"/>
</dbReference>
<dbReference type="SMART" id="SM00418">
    <property type="entry name" value="HTH_ARSR"/>
    <property type="match status" value="1"/>
</dbReference>
<dbReference type="GO" id="GO:0003700">
    <property type="term" value="F:DNA-binding transcription factor activity"/>
    <property type="evidence" value="ECO:0007669"/>
    <property type="project" value="InterPro"/>
</dbReference>
<dbReference type="GO" id="GO:0003677">
    <property type="term" value="F:DNA binding"/>
    <property type="evidence" value="ECO:0007669"/>
    <property type="project" value="TreeGrafter"/>
</dbReference>
<dbReference type="InterPro" id="IPR011991">
    <property type="entry name" value="ArsR-like_HTH"/>
</dbReference>
<dbReference type="GO" id="GO:0097063">
    <property type="term" value="F:cadmium ion sensor activity"/>
    <property type="evidence" value="ECO:0007669"/>
    <property type="project" value="TreeGrafter"/>
</dbReference>
<dbReference type="CDD" id="cd00090">
    <property type="entry name" value="HTH_ARSR"/>
    <property type="match status" value="1"/>
</dbReference>
<name>A0A1N6IEL0_9RHOB</name>
<keyword evidence="3" id="KW-1185">Reference proteome</keyword>
<evidence type="ECO:0000313" key="2">
    <source>
        <dbReference type="EMBL" id="SIO30467.1"/>
    </source>
</evidence>
<dbReference type="OrthoDB" id="9797716at2"/>
<dbReference type="PROSITE" id="PS50987">
    <property type="entry name" value="HTH_ARSR_2"/>
    <property type="match status" value="1"/>
</dbReference>
<dbReference type="InterPro" id="IPR036390">
    <property type="entry name" value="WH_DNA-bd_sf"/>
</dbReference>
<dbReference type="PRINTS" id="PR00778">
    <property type="entry name" value="HTHARSR"/>
</dbReference>
<dbReference type="EMBL" id="FSRL01000002">
    <property type="protein sequence ID" value="SIO30467.1"/>
    <property type="molecule type" value="Genomic_DNA"/>
</dbReference>
<organism evidence="2 3">
    <name type="scientific">Vannielia litorea</name>
    <dbReference type="NCBI Taxonomy" id="1217970"/>
    <lineage>
        <taxon>Bacteria</taxon>
        <taxon>Pseudomonadati</taxon>
        <taxon>Pseudomonadota</taxon>
        <taxon>Alphaproteobacteria</taxon>
        <taxon>Rhodobacterales</taxon>
        <taxon>Paracoccaceae</taxon>
        <taxon>Vannielia</taxon>
    </lineage>
</organism>
<dbReference type="GO" id="GO:0032791">
    <property type="term" value="F:lead ion binding"/>
    <property type="evidence" value="ECO:0007669"/>
    <property type="project" value="TreeGrafter"/>
</dbReference>
<dbReference type="STRING" id="1217970.SAMN05444002_3779"/>
<dbReference type="PANTHER" id="PTHR39168">
    <property type="entry name" value="TRANSCRIPTIONAL REGULATOR-RELATED"/>
    <property type="match status" value="1"/>
</dbReference>
<sequence length="226" mass="23685">MKEGPDITRIAALIGDPARANMLTALLSGKALTASELAGEAGITAPTASGHLARLEEAGLLWRRRQGRHHYFTLAGAEVAEALEALAGLAAARGHLRTRTGPRDDALREARVCYDHLAGQAGIRIFDSLAGRGALTVDREAITLTGAGAAHVEALGIDLAPLRAGRRPLCRACLDWSERRSHLAGSLGAAILTHSLAQGWATRAPGSRVVRFTPRGAAAFAQAFPL</sequence>
<dbReference type="SUPFAM" id="SSF46785">
    <property type="entry name" value="Winged helix' DNA-binding domain"/>
    <property type="match status" value="1"/>
</dbReference>
<dbReference type="Proteomes" id="UP000184932">
    <property type="component" value="Unassembled WGS sequence"/>
</dbReference>
<dbReference type="InterPro" id="IPR052543">
    <property type="entry name" value="HTH_Metal-responsive_Reg"/>
</dbReference>
<evidence type="ECO:0000313" key="3">
    <source>
        <dbReference type="Proteomes" id="UP000184932"/>
    </source>
</evidence>
<evidence type="ECO:0000259" key="1">
    <source>
        <dbReference type="PROSITE" id="PS50987"/>
    </source>
</evidence>
<dbReference type="GO" id="GO:0010288">
    <property type="term" value="P:response to lead ion"/>
    <property type="evidence" value="ECO:0007669"/>
    <property type="project" value="TreeGrafter"/>
</dbReference>
<dbReference type="InterPro" id="IPR001845">
    <property type="entry name" value="HTH_ArsR_DNA-bd_dom"/>
</dbReference>
<dbReference type="AlphaFoldDB" id="A0A1N6IEL0"/>
<dbReference type="GO" id="GO:0046686">
    <property type="term" value="P:response to cadmium ion"/>
    <property type="evidence" value="ECO:0007669"/>
    <property type="project" value="TreeGrafter"/>
</dbReference>
<dbReference type="Gene3D" id="1.10.10.10">
    <property type="entry name" value="Winged helix-like DNA-binding domain superfamily/Winged helix DNA-binding domain"/>
    <property type="match status" value="1"/>
</dbReference>
<dbReference type="PANTHER" id="PTHR39168:SF1">
    <property type="entry name" value="TRANSCRIPTIONAL REGULATORY PROTEIN"/>
    <property type="match status" value="1"/>
</dbReference>
<gene>
    <name evidence="2" type="ORF">SAMN05444002_3779</name>
</gene>
<dbReference type="Pfam" id="PF12840">
    <property type="entry name" value="HTH_20"/>
    <property type="match status" value="1"/>
</dbReference>
<dbReference type="RefSeq" id="WP_074257935.1">
    <property type="nucleotide sequence ID" value="NZ_FSRL01000002.1"/>
</dbReference>
<reference evidence="3" key="1">
    <citation type="submission" date="2016-11" db="EMBL/GenBank/DDBJ databases">
        <authorList>
            <person name="Varghese N."/>
            <person name="Submissions S."/>
        </authorList>
    </citation>
    <scope>NUCLEOTIDE SEQUENCE [LARGE SCALE GENOMIC DNA]</scope>
    <source>
        <strain evidence="3">DSM 29440</strain>
    </source>
</reference>
<feature type="domain" description="HTH arsR-type" evidence="1">
    <location>
        <begin position="1"/>
        <end position="94"/>
    </location>
</feature>
<accession>A0A1N6IEL0</accession>